<dbReference type="GO" id="GO:0030527">
    <property type="term" value="F:structural constituent of chromatin"/>
    <property type="evidence" value="ECO:0007669"/>
    <property type="project" value="InterPro"/>
</dbReference>
<dbReference type="FunFam" id="4.10.520.10:FF:000001">
    <property type="entry name" value="DNA-binding protein HU"/>
    <property type="match status" value="1"/>
</dbReference>
<dbReference type="InterPro" id="IPR020816">
    <property type="entry name" value="Histone-like_DNA-bd_CS"/>
</dbReference>
<dbReference type="SMART" id="SM00411">
    <property type="entry name" value="BHL"/>
    <property type="match status" value="1"/>
</dbReference>
<comment type="function">
    <text evidence="1">Histone-like DNA-binding protein which is capable of wrapping DNA to stabilize it, and thus to prevent its denaturation under extreme environmental conditions.</text>
</comment>
<dbReference type="GO" id="GO:1990178">
    <property type="term" value="C:HU-DNA complex"/>
    <property type="evidence" value="ECO:0007669"/>
    <property type="project" value="UniProtKB-ARBA"/>
</dbReference>
<evidence type="ECO:0000256" key="2">
    <source>
        <dbReference type="ARBA" id="ARBA00010529"/>
    </source>
</evidence>
<keyword evidence="4 6" id="KW-0238">DNA-binding</keyword>
<evidence type="ECO:0000256" key="3">
    <source>
        <dbReference type="ARBA" id="ARBA00023067"/>
    </source>
</evidence>
<dbReference type="GO" id="GO:0030261">
    <property type="term" value="P:chromosome condensation"/>
    <property type="evidence" value="ECO:0007669"/>
    <property type="project" value="UniProtKB-KW"/>
</dbReference>
<organism evidence="6 7">
    <name type="scientific">Paraburkholderia phenoliruptrix</name>
    <dbReference type="NCBI Taxonomy" id="252970"/>
    <lineage>
        <taxon>Bacteria</taxon>
        <taxon>Pseudomonadati</taxon>
        <taxon>Pseudomonadota</taxon>
        <taxon>Betaproteobacteria</taxon>
        <taxon>Burkholderiales</taxon>
        <taxon>Burkholderiaceae</taxon>
        <taxon>Paraburkholderia</taxon>
    </lineage>
</organism>
<protein>
    <submittedName>
        <fullName evidence="6">DNA-binding protein HU</fullName>
    </submittedName>
</protein>
<dbReference type="AlphaFoldDB" id="A0A6J5C2X2"/>
<dbReference type="GO" id="GO:0042802">
    <property type="term" value="F:identical protein binding"/>
    <property type="evidence" value="ECO:0007669"/>
    <property type="project" value="UniProtKB-ARBA"/>
</dbReference>
<dbReference type="InterPro" id="IPR010992">
    <property type="entry name" value="IHF-like_DNA-bd_dom_sf"/>
</dbReference>
<dbReference type="PRINTS" id="PR01727">
    <property type="entry name" value="DNABINDINGHU"/>
</dbReference>
<name>A0A6J5C2X2_9BURK</name>
<comment type="similarity">
    <text evidence="2 5">Belongs to the bacterial histone-like protein family.</text>
</comment>
<evidence type="ECO:0000313" key="7">
    <source>
        <dbReference type="Proteomes" id="UP000494249"/>
    </source>
</evidence>
<evidence type="ECO:0000313" key="6">
    <source>
        <dbReference type="EMBL" id="CAB3723704.1"/>
    </source>
</evidence>
<dbReference type="PROSITE" id="PS00045">
    <property type="entry name" value="HISTONE_LIKE"/>
    <property type="match status" value="1"/>
</dbReference>
<dbReference type="RefSeq" id="WP_035482695.1">
    <property type="nucleotide sequence ID" value="NZ_CADFGL010000029.1"/>
</dbReference>
<dbReference type="Gene3D" id="4.10.520.10">
    <property type="entry name" value="IHF-like DNA-binding proteins"/>
    <property type="match status" value="1"/>
</dbReference>
<dbReference type="GO" id="GO:0006351">
    <property type="term" value="P:DNA-templated transcription"/>
    <property type="evidence" value="ECO:0007669"/>
    <property type="project" value="UniProtKB-ARBA"/>
</dbReference>
<dbReference type="CDD" id="cd13831">
    <property type="entry name" value="HU"/>
    <property type="match status" value="1"/>
</dbReference>
<evidence type="ECO:0000256" key="4">
    <source>
        <dbReference type="ARBA" id="ARBA00023125"/>
    </source>
</evidence>
<dbReference type="GO" id="GO:1990103">
    <property type="term" value="C:DnaA-HU complex"/>
    <property type="evidence" value="ECO:0007669"/>
    <property type="project" value="UniProtKB-ARBA"/>
</dbReference>
<dbReference type="GO" id="GO:0005829">
    <property type="term" value="C:cytosol"/>
    <property type="evidence" value="ECO:0007669"/>
    <property type="project" value="TreeGrafter"/>
</dbReference>
<proteinExistence type="inferred from homology"/>
<dbReference type="PANTHER" id="PTHR33175:SF3">
    <property type="entry name" value="DNA-BINDING PROTEIN HU-BETA"/>
    <property type="match status" value="1"/>
</dbReference>
<dbReference type="PANTHER" id="PTHR33175">
    <property type="entry name" value="DNA-BINDING PROTEIN HU"/>
    <property type="match status" value="1"/>
</dbReference>
<evidence type="ECO:0000256" key="5">
    <source>
        <dbReference type="RuleBase" id="RU003939"/>
    </source>
</evidence>
<reference evidence="6 7" key="1">
    <citation type="submission" date="2020-04" db="EMBL/GenBank/DDBJ databases">
        <authorList>
            <person name="De Canck E."/>
        </authorList>
    </citation>
    <scope>NUCLEOTIDE SEQUENCE [LARGE SCALE GENOMIC DNA]</scope>
    <source>
        <strain evidence="6 7">LMG 22037</strain>
    </source>
</reference>
<dbReference type="Proteomes" id="UP000494249">
    <property type="component" value="Unassembled WGS sequence"/>
</dbReference>
<dbReference type="SUPFAM" id="SSF47729">
    <property type="entry name" value="IHF-like DNA-binding proteins"/>
    <property type="match status" value="1"/>
</dbReference>
<dbReference type="GO" id="GO:0003677">
    <property type="term" value="F:DNA binding"/>
    <property type="evidence" value="ECO:0007669"/>
    <property type="project" value="UniProtKB-KW"/>
</dbReference>
<gene>
    <name evidence="6" type="primary">hup</name>
    <name evidence="6" type="ORF">LMG22037_04988</name>
</gene>
<evidence type="ECO:0000256" key="1">
    <source>
        <dbReference type="ARBA" id="ARBA00003819"/>
    </source>
</evidence>
<sequence>MNKTDLIDAVSAQTDVSKAQAGEALDAVIDAITKAVTRGETVQLIGFGSFSSGARAARTGRNPQTGAEIKIPASKTVKFTAGKAFKDAVNSSKKK</sequence>
<dbReference type="EMBL" id="CADIKB010000032">
    <property type="protein sequence ID" value="CAB3723704.1"/>
    <property type="molecule type" value="Genomic_DNA"/>
</dbReference>
<dbReference type="Pfam" id="PF00216">
    <property type="entry name" value="Bac_DNA_binding"/>
    <property type="match status" value="1"/>
</dbReference>
<accession>A0A6J5C2X2</accession>
<dbReference type="GO" id="GO:0006270">
    <property type="term" value="P:DNA replication initiation"/>
    <property type="evidence" value="ECO:0007669"/>
    <property type="project" value="UniProtKB-ARBA"/>
</dbReference>
<dbReference type="InterPro" id="IPR000119">
    <property type="entry name" value="Hist_DNA-bd"/>
</dbReference>
<keyword evidence="3" id="KW-0226">DNA condensation</keyword>